<dbReference type="Proteomes" id="UP000028488">
    <property type="component" value="Chromosome"/>
</dbReference>
<dbReference type="CDD" id="cd00156">
    <property type="entry name" value="REC"/>
    <property type="match status" value="1"/>
</dbReference>
<dbReference type="eggNOG" id="COG3279">
    <property type="taxonomic scope" value="Bacteria"/>
</dbReference>
<evidence type="ECO:0000313" key="4">
    <source>
        <dbReference type="EMBL" id="AII08549.1"/>
    </source>
</evidence>
<dbReference type="PROSITE" id="PS50110">
    <property type="entry name" value="RESPONSE_REGULATORY"/>
    <property type="match status" value="1"/>
</dbReference>
<reference evidence="4 5" key="1">
    <citation type="submission" date="2014-07" db="EMBL/GenBank/DDBJ databases">
        <title>Genome Sequence of Rhodococcus opacus Strain R7, a Biodegrader of Mono- and Polycyclic Aromatic Hydrocarbons.</title>
        <authorList>
            <person name="Di Gennaro P."/>
            <person name="Zampolli J."/>
            <person name="Presti I."/>
            <person name="Cappelletti M."/>
            <person name="D'Ursi P."/>
            <person name="Orro A."/>
            <person name="Mezzelani A."/>
            <person name="Milanesi L."/>
        </authorList>
    </citation>
    <scope>NUCLEOTIDE SEQUENCE [LARGE SCALE GENOMIC DNA]</scope>
    <source>
        <strain evidence="4 5">R7</strain>
    </source>
</reference>
<sequence>MEAMVLQFGRLRCLIVDDNPGYSDTARRLLEQQGITVVGMVSTSADAVLAAGDLQPDVILVDVELGEESGFDLAERLDDEAFPSAVILISTHAEQDLAEVISGSPAVGFVSKSELSSDAIRDLLRAGDGTGGKPVAPVSGPRGK</sequence>
<dbReference type="PANTHER" id="PTHR44591:SF3">
    <property type="entry name" value="RESPONSE REGULATORY DOMAIN-CONTAINING PROTEIN"/>
    <property type="match status" value="1"/>
</dbReference>
<dbReference type="Gene3D" id="3.40.50.2300">
    <property type="match status" value="1"/>
</dbReference>
<feature type="domain" description="Response regulatory" evidence="3">
    <location>
        <begin position="12"/>
        <end position="127"/>
    </location>
</feature>
<evidence type="ECO:0000256" key="2">
    <source>
        <dbReference type="PROSITE-ProRule" id="PRU00169"/>
    </source>
</evidence>
<dbReference type="SMART" id="SM00448">
    <property type="entry name" value="REC"/>
    <property type="match status" value="1"/>
</dbReference>
<accession>A0A076EYX7</accession>
<dbReference type="AlphaFoldDB" id="A0A076EYX7"/>
<evidence type="ECO:0000256" key="1">
    <source>
        <dbReference type="ARBA" id="ARBA00022553"/>
    </source>
</evidence>
<dbReference type="InterPro" id="IPR001789">
    <property type="entry name" value="Sig_transdc_resp-reg_receiver"/>
</dbReference>
<gene>
    <name evidence="4" type="ORF">EP51_29620</name>
</gene>
<organism evidence="4 5">
    <name type="scientific">Rhodococcus opacus</name>
    <name type="common">Nocardia opaca</name>
    <dbReference type="NCBI Taxonomy" id="37919"/>
    <lineage>
        <taxon>Bacteria</taxon>
        <taxon>Bacillati</taxon>
        <taxon>Actinomycetota</taxon>
        <taxon>Actinomycetes</taxon>
        <taxon>Mycobacteriales</taxon>
        <taxon>Nocardiaceae</taxon>
        <taxon>Rhodococcus</taxon>
    </lineage>
</organism>
<dbReference type="InterPro" id="IPR050595">
    <property type="entry name" value="Bact_response_regulator"/>
</dbReference>
<evidence type="ECO:0000259" key="3">
    <source>
        <dbReference type="PROSITE" id="PS50110"/>
    </source>
</evidence>
<dbReference type="RefSeq" id="WP_128641282.1">
    <property type="nucleotide sequence ID" value="NZ_CP008947.1"/>
</dbReference>
<dbReference type="GO" id="GO:0000160">
    <property type="term" value="P:phosphorelay signal transduction system"/>
    <property type="evidence" value="ECO:0007669"/>
    <property type="project" value="InterPro"/>
</dbReference>
<dbReference type="InterPro" id="IPR011006">
    <property type="entry name" value="CheY-like_superfamily"/>
</dbReference>
<feature type="modified residue" description="4-aspartylphosphate" evidence="2">
    <location>
        <position position="62"/>
    </location>
</feature>
<evidence type="ECO:0000313" key="5">
    <source>
        <dbReference type="Proteomes" id="UP000028488"/>
    </source>
</evidence>
<keyword evidence="1 2" id="KW-0597">Phosphoprotein</keyword>
<proteinExistence type="predicted"/>
<dbReference type="Pfam" id="PF00072">
    <property type="entry name" value="Response_reg"/>
    <property type="match status" value="1"/>
</dbReference>
<dbReference type="EMBL" id="CP008947">
    <property type="protein sequence ID" value="AII08549.1"/>
    <property type="molecule type" value="Genomic_DNA"/>
</dbReference>
<dbReference type="PANTHER" id="PTHR44591">
    <property type="entry name" value="STRESS RESPONSE REGULATOR PROTEIN 1"/>
    <property type="match status" value="1"/>
</dbReference>
<dbReference type="SUPFAM" id="SSF52172">
    <property type="entry name" value="CheY-like"/>
    <property type="match status" value="1"/>
</dbReference>
<name>A0A076EYX7_RHOOP</name>
<protein>
    <submittedName>
        <fullName evidence="4">Chemotaxis protein CheY</fullName>
    </submittedName>
</protein>